<gene>
    <name evidence="1" type="ORF">CVLEPA_LOCUS11564</name>
</gene>
<dbReference type="EMBL" id="CAWYQH010000079">
    <property type="protein sequence ID" value="CAK8681352.1"/>
    <property type="molecule type" value="Genomic_DNA"/>
</dbReference>
<reference evidence="1 2" key="1">
    <citation type="submission" date="2024-02" db="EMBL/GenBank/DDBJ databases">
        <authorList>
            <person name="Daric V."/>
            <person name="Darras S."/>
        </authorList>
    </citation>
    <scope>NUCLEOTIDE SEQUENCE [LARGE SCALE GENOMIC DNA]</scope>
</reference>
<comment type="caution">
    <text evidence="1">The sequence shown here is derived from an EMBL/GenBank/DDBJ whole genome shotgun (WGS) entry which is preliminary data.</text>
</comment>
<proteinExistence type="predicted"/>
<accession>A0ABP0FSB9</accession>
<name>A0ABP0FSB9_CLALP</name>
<organism evidence="1 2">
    <name type="scientific">Clavelina lepadiformis</name>
    <name type="common">Light-bulb sea squirt</name>
    <name type="synonym">Ascidia lepadiformis</name>
    <dbReference type="NCBI Taxonomy" id="159417"/>
    <lineage>
        <taxon>Eukaryota</taxon>
        <taxon>Metazoa</taxon>
        <taxon>Chordata</taxon>
        <taxon>Tunicata</taxon>
        <taxon>Ascidiacea</taxon>
        <taxon>Aplousobranchia</taxon>
        <taxon>Clavelinidae</taxon>
        <taxon>Clavelina</taxon>
    </lineage>
</organism>
<evidence type="ECO:0000313" key="2">
    <source>
        <dbReference type="Proteomes" id="UP001642483"/>
    </source>
</evidence>
<protein>
    <submittedName>
        <fullName evidence="1">Uncharacterized protein</fullName>
    </submittedName>
</protein>
<evidence type="ECO:0000313" key="1">
    <source>
        <dbReference type="EMBL" id="CAK8681352.1"/>
    </source>
</evidence>
<sequence>MAITSVQFPGDSWDTPKLLSQLSGVRRSAQQLQQNVTTASQLQELQTQLQLERQRAADIRQQLHFDEALTKSACSVLID</sequence>
<keyword evidence="2" id="KW-1185">Reference proteome</keyword>
<dbReference type="Proteomes" id="UP001642483">
    <property type="component" value="Unassembled WGS sequence"/>
</dbReference>